<protein>
    <recommendedName>
        <fullName evidence="4">DUF3072 domain-containing protein</fullName>
    </recommendedName>
</protein>
<name>F6FXE2_ISOV2</name>
<evidence type="ECO:0000256" key="1">
    <source>
        <dbReference type="SAM" id="MobiDB-lite"/>
    </source>
</evidence>
<keyword evidence="3" id="KW-1185">Reference proteome</keyword>
<feature type="region of interest" description="Disordered" evidence="1">
    <location>
        <begin position="1"/>
        <end position="24"/>
    </location>
</feature>
<accession>F6FXE2</accession>
<evidence type="ECO:0000313" key="2">
    <source>
        <dbReference type="EMBL" id="AEG44670.1"/>
    </source>
</evidence>
<evidence type="ECO:0008006" key="4">
    <source>
        <dbReference type="Google" id="ProtNLM"/>
    </source>
</evidence>
<dbReference type="EMBL" id="CP002810">
    <property type="protein sequence ID" value="AEG44670.1"/>
    <property type="molecule type" value="Genomic_DNA"/>
</dbReference>
<dbReference type="AlphaFoldDB" id="F6FXE2"/>
<dbReference type="Pfam" id="PF11272">
    <property type="entry name" value="DUF3072"/>
    <property type="match status" value="1"/>
</dbReference>
<dbReference type="STRING" id="743718.Isova_1933"/>
<reference evidence="2 3" key="1">
    <citation type="submission" date="2011-05" db="EMBL/GenBank/DDBJ databases">
        <title>Complete sequence of Isoptericola variabilis 225.</title>
        <authorList>
            <consortium name="US DOE Joint Genome Institute"/>
            <person name="Lucas S."/>
            <person name="Han J."/>
            <person name="Lapidus A."/>
            <person name="Cheng J.-F."/>
            <person name="Goodwin L."/>
            <person name="Pitluck S."/>
            <person name="Peters L."/>
            <person name="Mikhailova N."/>
            <person name="Zeytun A."/>
            <person name="Han C."/>
            <person name="Tapia R."/>
            <person name="Land M."/>
            <person name="Hauser L."/>
            <person name="Kyrpides N."/>
            <person name="Ivanova N."/>
            <person name="Pagani I."/>
            <person name="Siebers A."/>
            <person name="Allgaier M."/>
            <person name="Thelen M."/>
            <person name="Hugenholtz P."/>
            <person name="Gladden J."/>
            <person name="Woyke T."/>
        </authorList>
    </citation>
    <scope>NUCLEOTIDE SEQUENCE [LARGE SCALE GENOMIC DNA]</scope>
    <source>
        <strain evidence="3">225</strain>
    </source>
</reference>
<proteinExistence type="predicted"/>
<dbReference type="HOGENOM" id="CLU_2752384_0_0_11"/>
<gene>
    <name evidence="2" type="ordered locus">Isova_1933</name>
</gene>
<dbReference type="InterPro" id="IPR021425">
    <property type="entry name" value="DUF3072"/>
</dbReference>
<sequence>MTENIDPTLKDPEDQGPGDLPATGAQLGHLQRLAHEAGRTVPEGLSKDQAERLVAELEGGDERIADQDQH</sequence>
<organism evidence="3">
    <name type="scientific">Isoptericola variabilis (strain 225)</name>
    <dbReference type="NCBI Taxonomy" id="743718"/>
    <lineage>
        <taxon>Bacteria</taxon>
        <taxon>Bacillati</taxon>
        <taxon>Actinomycetota</taxon>
        <taxon>Actinomycetes</taxon>
        <taxon>Micrococcales</taxon>
        <taxon>Promicromonosporaceae</taxon>
        <taxon>Isoptericola</taxon>
    </lineage>
</organism>
<dbReference type="KEGG" id="iva:Isova_1933"/>
<evidence type="ECO:0000313" key="3">
    <source>
        <dbReference type="Proteomes" id="UP000009236"/>
    </source>
</evidence>
<dbReference type="RefSeq" id="WP_013839061.1">
    <property type="nucleotide sequence ID" value="NC_015588.1"/>
</dbReference>
<dbReference type="Proteomes" id="UP000009236">
    <property type="component" value="Chromosome"/>
</dbReference>